<dbReference type="PANTHER" id="PTHR30471">
    <property type="entry name" value="DNA REPAIR PROTEIN RADC"/>
    <property type="match status" value="1"/>
</dbReference>
<dbReference type="NCBIfam" id="NF000642">
    <property type="entry name" value="PRK00024.1"/>
    <property type="match status" value="1"/>
</dbReference>
<name>A0ABS5J918_9BACT</name>
<protein>
    <submittedName>
        <fullName evidence="8">DNA repair protein RadC</fullName>
    </submittedName>
</protein>
<dbReference type="InterPro" id="IPR046778">
    <property type="entry name" value="UPF0758_N"/>
</dbReference>
<dbReference type="InterPro" id="IPR001405">
    <property type="entry name" value="UPF0758"/>
</dbReference>
<dbReference type="EMBL" id="JAGTXB010000024">
    <property type="protein sequence ID" value="MBS0031718.1"/>
    <property type="molecule type" value="Genomic_DNA"/>
</dbReference>
<keyword evidence="1" id="KW-0645">Protease</keyword>
<keyword evidence="4" id="KW-0862">Zinc</keyword>
<evidence type="ECO:0000313" key="9">
    <source>
        <dbReference type="Proteomes" id="UP000676386"/>
    </source>
</evidence>
<dbReference type="Pfam" id="PF04002">
    <property type="entry name" value="RadC"/>
    <property type="match status" value="1"/>
</dbReference>
<dbReference type="Pfam" id="PF20582">
    <property type="entry name" value="UPF0758_N"/>
    <property type="match status" value="1"/>
</dbReference>
<proteinExistence type="inferred from homology"/>
<dbReference type="InterPro" id="IPR025657">
    <property type="entry name" value="RadC_JAB"/>
</dbReference>
<keyword evidence="3" id="KW-0378">Hydrolase</keyword>
<comment type="similarity">
    <text evidence="6">Belongs to the UPF0758 family.</text>
</comment>
<reference evidence="8 9" key="1">
    <citation type="submission" date="2021-04" db="EMBL/GenBank/DDBJ databases">
        <title>Chitinophaga sp. nov., isolated from the rhizosphere soil.</title>
        <authorList>
            <person name="He S."/>
        </authorList>
    </citation>
    <scope>NUCLEOTIDE SEQUENCE [LARGE SCALE GENOMIC DNA]</scope>
    <source>
        <strain evidence="8 9">2R12</strain>
    </source>
</reference>
<evidence type="ECO:0000256" key="2">
    <source>
        <dbReference type="ARBA" id="ARBA00022723"/>
    </source>
</evidence>
<evidence type="ECO:0000256" key="6">
    <source>
        <dbReference type="RuleBase" id="RU003797"/>
    </source>
</evidence>
<dbReference type="Gene3D" id="3.40.140.10">
    <property type="entry name" value="Cytidine Deaminase, domain 2"/>
    <property type="match status" value="1"/>
</dbReference>
<dbReference type="InterPro" id="IPR020891">
    <property type="entry name" value="UPF0758_CS"/>
</dbReference>
<gene>
    <name evidence="8" type="primary">radC</name>
    <name evidence="8" type="ORF">KE626_30585</name>
</gene>
<evidence type="ECO:0000313" key="8">
    <source>
        <dbReference type="EMBL" id="MBS0031718.1"/>
    </source>
</evidence>
<evidence type="ECO:0000259" key="7">
    <source>
        <dbReference type="PROSITE" id="PS50249"/>
    </source>
</evidence>
<dbReference type="RefSeq" id="WP_211976877.1">
    <property type="nucleotide sequence ID" value="NZ_CBFHAM010000032.1"/>
</dbReference>
<comment type="caution">
    <text evidence="8">The sequence shown here is derived from an EMBL/GenBank/DDBJ whole genome shotgun (WGS) entry which is preliminary data.</text>
</comment>
<sequence>MFVNVKPAPRLAIHQWPENERPREKLVNIGAAALSDAELLAILLHTGHKKKSAIELATEILRLAHNNLSELGKVNVQQLQKLDGMGAAKAVTVLAAMELARRRQAGSIHKKTIISSGADAALFFKPLLADQCFETFYVMFLNHANKVLRYRCISSGGITSTVVDPRIIFREALDANATKLLLCHNHPSGSLRPSQADIRITHKIKEVGRLFDIDVLDHIIVSETGYCSLAEEGMI</sequence>
<evidence type="ECO:0000256" key="3">
    <source>
        <dbReference type="ARBA" id="ARBA00022801"/>
    </source>
</evidence>
<evidence type="ECO:0000256" key="5">
    <source>
        <dbReference type="ARBA" id="ARBA00023049"/>
    </source>
</evidence>
<dbReference type="PANTHER" id="PTHR30471:SF3">
    <property type="entry name" value="UPF0758 PROTEIN YEES-RELATED"/>
    <property type="match status" value="1"/>
</dbReference>
<dbReference type="Proteomes" id="UP000676386">
    <property type="component" value="Unassembled WGS sequence"/>
</dbReference>
<keyword evidence="5" id="KW-0482">Metalloprotease</keyword>
<dbReference type="CDD" id="cd08071">
    <property type="entry name" value="MPN_DUF2466"/>
    <property type="match status" value="1"/>
</dbReference>
<organism evidence="8 9">
    <name type="scientific">Chitinophaga hostae</name>
    <dbReference type="NCBI Taxonomy" id="2831022"/>
    <lineage>
        <taxon>Bacteria</taxon>
        <taxon>Pseudomonadati</taxon>
        <taxon>Bacteroidota</taxon>
        <taxon>Chitinophagia</taxon>
        <taxon>Chitinophagales</taxon>
        <taxon>Chitinophagaceae</taxon>
        <taxon>Chitinophaga</taxon>
    </lineage>
</organism>
<accession>A0ABS5J918</accession>
<keyword evidence="9" id="KW-1185">Reference proteome</keyword>
<dbReference type="SUPFAM" id="SSF102712">
    <property type="entry name" value="JAB1/MPN domain"/>
    <property type="match status" value="1"/>
</dbReference>
<evidence type="ECO:0000256" key="1">
    <source>
        <dbReference type="ARBA" id="ARBA00022670"/>
    </source>
</evidence>
<dbReference type="PROSITE" id="PS01302">
    <property type="entry name" value="UPF0758"/>
    <property type="match status" value="1"/>
</dbReference>
<dbReference type="PROSITE" id="PS50249">
    <property type="entry name" value="MPN"/>
    <property type="match status" value="1"/>
</dbReference>
<evidence type="ECO:0000256" key="4">
    <source>
        <dbReference type="ARBA" id="ARBA00022833"/>
    </source>
</evidence>
<keyword evidence="2" id="KW-0479">Metal-binding</keyword>
<feature type="domain" description="MPN" evidence="7">
    <location>
        <begin position="112"/>
        <end position="235"/>
    </location>
</feature>
<dbReference type="NCBIfam" id="TIGR00608">
    <property type="entry name" value="radc"/>
    <property type="match status" value="1"/>
</dbReference>
<dbReference type="InterPro" id="IPR037518">
    <property type="entry name" value="MPN"/>
</dbReference>